<comment type="caution">
    <text evidence="1">The sequence shown here is derived from an EMBL/GenBank/DDBJ whole genome shotgun (WGS) entry which is preliminary data.</text>
</comment>
<name>A0ABP6LJH4_9ACTN</name>
<proteinExistence type="predicted"/>
<evidence type="ECO:0008006" key="3">
    <source>
        <dbReference type="Google" id="ProtNLM"/>
    </source>
</evidence>
<reference evidence="2" key="1">
    <citation type="journal article" date="2019" name="Int. J. Syst. Evol. Microbiol.">
        <title>The Global Catalogue of Microorganisms (GCM) 10K type strain sequencing project: providing services to taxonomists for standard genome sequencing and annotation.</title>
        <authorList>
            <consortium name="The Broad Institute Genomics Platform"/>
            <consortium name="The Broad Institute Genome Sequencing Center for Infectious Disease"/>
            <person name="Wu L."/>
            <person name="Ma J."/>
        </authorList>
    </citation>
    <scope>NUCLEOTIDE SEQUENCE [LARGE SCALE GENOMIC DNA]</scope>
    <source>
        <strain evidence="2">JCM 9091</strain>
    </source>
</reference>
<dbReference type="InterPro" id="IPR027417">
    <property type="entry name" value="P-loop_NTPase"/>
</dbReference>
<keyword evidence="2" id="KW-1185">Reference proteome</keyword>
<evidence type="ECO:0000313" key="2">
    <source>
        <dbReference type="Proteomes" id="UP001501532"/>
    </source>
</evidence>
<dbReference type="EMBL" id="BAAAUF010000022">
    <property type="protein sequence ID" value="GAA3047171.1"/>
    <property type="molecule type" value="Genomic_DNA"/>
</dbReference>
<accession>A0ABP6LJH4</accession>
<gene>
    <name evidence="1" type="ORF">GCM10010448_32630</name>
</gene>
<dbReference type="SUPFAM" id="SSF52540">
    <property type="entry name" value="P-loop containing nucleoside triphosphate hydrolases"/>
    <property type="match status" value="1"/>
</dbReference>
<organism evidence="1 2">
    <name type="scientific">Streptomyces glomeratus</name>
    <dbReference type="NCBI Taxonomy" id="284452"/>
    <lineage>
        <taxon>Bacteria</taxon>
        <taxon>Bacillati</taxon>
        <taxon>Actinomycetota</taxon>
        <taxon>Actinomycetes</taxon>
        <taxon>Kitasatosporales</taxon>
        <taxon>Streptomycetaceae</taxon>
        <taxon>Streptomyces</taxon>
    </lineage>
</organism>
<sequence>MTGSAVFGGSTSISLRPARRLSYGGRLGGDPAITAMLWGHGAGAPVGRTRVHGLRKGGGSSVSDIKESLDAVLRRRREHLPVVDEQMERWTRIRQLARELRDATRSAGAAGPQGPAHAALDSLDTEAIERAVQDCLDVLAGVRSRVGRNTVNIGVSGRARNGKSTVLQSLSGLDDQQIPSGRGQPVTAVRSRIYHSATDRGALLTMHTERSFLREVIAPYHAELGLDPAPGDLSAFALYDYPPPADAAGKADQPRLAPMLARVREAQEALGTYRHCLTGEVRTVDLSDIREWVAYPEGGAAPPVKRPYLAVRDAAITCAFPIDEVTALGLVDMPGLGELVPEAEAHHLDGLRNDVDFVIVVKRPTDTNAMWAEEDARALQLIASVCTVADVRDFTMILVNTGMCLPENIRALEDDLTQRLNGNEEHRGYWVVLEDGADRDVVRDRVLRPVLEHLATALPRMDEAVIADAIAVCRERTDAIATELAAWTAVLRTLAVPTSAEQTINRAERLREEVAASLQAWVDTLKARAADDFDDTEFLERVAEVHDDVRSWALDGFGEGAEAWRERALNRLRVDRASLPFASTELNRVRVEMARRFAAVDDVLTQRREDYWAGLVDALGSKLALLVRDASHDADVVRPQGYLQALARVLHDAYDPCPVLAGTLDSALDVRLDYHTRVLPHLRRALGVLLPEPDDPAGADGPTTLLAVPRTAEGAELLLERITQLARQAAYDAQAVLAREPATAAQALFAYGEQFEDSFVRSEQSEVEFRRLVGQFQDRMWPSDGAGAQAVTVQVRRVRGLVAELRRLIDDVDPRHPAAEGSRR</sequence>
<dbReference type="Proteomes" id="UP001501532">
    <property type="component" value="Unassembled WGS sequence"/>
</dbReference>
<protein>
    <recommendedName>
        <fullName evidence="3">Dynamin family protein</fullName>
    </recommendedName>
</protein>
<evidence type="ECO:0000313" key="1">
    <source>
        <dbReference type="EMBL" id="GAA3047171.1"/>
    </source>
</evidence>